<reference evidence="2 3" key="1">
    <citation type="submission" date="2019-01" db="EMBL/GenBank/DDBJ databases">
        <title>Complete genome sequence of Cohnella hallensis HS21 isolated from Korean fir (Abies koreana) rhizospheric soil.</title>
        <authorList>
            <person name="Jiang L."/>
            <person name="Kang S.W."/>
            <person name="Kim S."/>
            <person name="Jung J."/>
            <person name="Kim C.Y."/>
            <person name="Kim D.H."/>
            <person name="Kim S.W."/>
            <person name="Lee J."/>
        </authorList>
    </citation>
    <scope>NUCLEOTIDE SEQUENCE [LARGE SCALE GENOMIC DNA]</scope>
    <source>
        <strain evidence="2 3">HS21</strain>
    </source>
</reference>
<dbReference type="Gene3D" id="3.90.1200.10">
    <property type="match status" value="1"/>
</dbReference>
<dbReference type="AlphaFoldDB" id="A0A3T1D5P3"/>
<dbReference type="InterPro" id="IPR011009">
    <property type="entry name" value="Kinase-like_dom_sf"/>
</dbReference>
<organism evidence="2 3">
    <name type="scientific">Cohnella abietis</name>
    <dbReference type="NCBI Taxonomy" id="2507935"/>
    <lineage>
        <taxon>Bacteria</taxon>
        <taxon>Bacillati</taxon>
        <taxon>Bacillota</taxon>
        <taxon>Bacilli</taxon>
        <taxon>Bacillales</taxon>
        <taxon>Paenibacillaceae</taxon>
        <taxon>Cohnella</taxon>
    </lineage>
</organism>
<accession>A0A3T1D5P3</accession>
<sequence>MGNTEYKLQFEELCNTLQLGELTCVPKAITGGLLHKMYVVQTTKGKYAIKALNPQIMLRPTAMQNFINSERIADIARNNVPALSAKEVNGTFMHKIANQFYLIFDWIDSKSLISNEIDVVHCERMGAILAEIHMTDFSELGIDKGYSNNTLLTDWNYYLQKGQQNNSVWLSLLREYLDKLYEWNRMANESTKLLESDMVISHRDLEPKNVMWEQGSPILIDWESAGYINPMQDLTETAIYWSANENGSIDKERFLAFIVGYKTKYGIPQANWGMVLVNGLLGKLDWLEYSLKRSLWIECTDEEEQQVGTSQVTGTINSIICYADMISELEKWLDEVENIQ</sequence>
<dbReference type="InterPro" id="IPR002575">
    <property type="entry name" value="Aminoglycoside_PTrfase"/>
</dbReference>
<protein>
    <submittedName>
        <fullName evidence="2">Membrane protein</fullName>
    </submittedName>
</protein>
<feature type="domain" description="Aminoglycoside phosphotransferase" evidence="1">
    <location>
        <begin position="27"/>
        <end position="256"/>
    </location>
</feature>
<evidence type="ECO:0000313" key="3">
    <source>
        <dbReference type="Proteomes" id="UP000289856"/>
    </source>
</evidence>
<dbReference type="Pfam" id="PF01636">
    <property type="entry name" value="APH"/>
    <property type="match status" value="1"/>
</dbReference>
<evidence type="ECO:0000259" key="1">
    <source>
        <dbReference type="Pfam" id="PF01636"/>
    </source>
</evidence>
<dbReference type="SUPFAM" id="SSF56112">
    <property type="entry name" value="Protein kinase-like (PK-like)"/>
    <property type="match status" value="1"/>
</dbReference>
<name>A0A3T1D5P3_9BACL</name>
<dbReference type="KEGG" id="cohn:KCTCHS21_28160"/>
<evidence type="ECO:0000313" key="2">
    <source>
        <dbReference type="EMBL" id="BBI33417.1"/>
    </source>
</evidence>
<dbReference type="RefSeq" id="WP_130609104.1">
    <property type="nucleotide sequence ID" value="NZ_AP019400.1"/>
</dbReference>
<keyword evidence="3" id="KW-1185">Reference proteome</keyword>
<dbReference type="EMBL" id="AP019400">
    <property type="protein sequence ID" value="BBI33417.1"/>
    <property type="molecule type" value="Genomic_DNA"/>
</dbReference>
<gene>
    <name evidence="2" type="ORF">KCTCHS21_28160</name>
</gene>
<proteinExistence type="predicted"/>
<dbReference type="OrthoDB" id="2352890at2"/>
<dbReference type="Proteomes" id="UP000289856">
    <property type="component" value="Chromosome"/>
</dbReference>